<evidence type="ECO:0000313" key="1">
    <source>
        <dbReference type="EMBL" id="KRL83282.1"/>
    </source>
</evidence>
<gene>
    <name evidence="1" type="ORF">FC36_GL000325</name>
</gene>
<sequence>MVDIEKEFPNMDDPATLEKYAREFMQEQMFGFVQLAQKENPALLAKIRKSTPTWPIIKKALELAEK</sequence>
<dbReference type="EMBL" id="AZFH01000011">
    <property type="protein sequence ID" value="KRL83282.1"/>
    <property type="molecule type" value="Genomic_DNA"/>
</dbReference>
<dbReference type="AlphaFoldDB" id="A0A0R1TXG4"/>
<reference evidence="1 2" key="1">
    <citation type="journal article" date="2015" name="Genome Announc.">
        <title>Expanding the biotechnology potential of lactobacilli through comparative genomics of 213 strains and associated genera.</title>
        <authorList>
            <person name="Sun Z."/>
            <person name="Harris H.M."/>
            <person name="McCann A."/>
            <person name="Guo C."/>
            <person name="Argimon S."/>
            <person name="Zhang W."/>
            <person name="Yang X."/>
            <person name="Jeffery I.B."/>
            <person name="Cooney J.C."/>
            <person name="Kagawa T.F."/>
            <person name="Liu W."/>
            <person name="Song Y."/>
            <person name="Salvetti E."/>
            <person name="Wrobel A."/>
            <person name="Rasinkangas P."/>
            <person name="Parkhill J."/>
            <person name="Rea M.C."/>
            <person name="O'Sullivan O."/>
            <person name="Ritari J."/>
            <person name="Douillard F.P."/>
            <person name="Paul Ross R."/>
            <person name="Yang R."/>
            <person name="Briner A.E."/>
            <person name="Felis G.E."/>
            <person name="de Vos W.M."/>
            <person name="Barrangou R."/>
            <person name="Klaenhammer T.R."/>
            <person name="Caufield P.W."/>
            <person name="Cui Y."/>
            <person name="Zhang H."/>
            <person name="O'Toole P.W."/>
        </authorList>
    </citation>
    <scope>NUCLEOTIDE SEQUENCE [LARGE SCALE GENOMIC DNA]</scope>
    <source>
        <strain evidence="1 2">DSM 15833</strain>
    </source>
</reference>
<accession>A0A0R1TXG4</accession>
<organism evidence="1 2">
    <name type="scientific">Ligilactobacillus equi DSM 15833 = JCM 10991</name>
    <dbReference type="NCBI Taxonomy" id="1423740"/>
    <lineage>
        <taxon>Bacteria</taxon>
        <taxon>Bacillati</taxon>
        <taxon>Bacillota</taxon>
        <taxon>Bacilli</taxon>
        <taxon>Lactobacillales</taxon>
        <taxon>Lactobacillaceae</taxon>
        <taxon>Ligilactobacillus</taxon>
    </lineage>
</organism>
<dbReference type="RefSeq" id="WP_023860312.1">
    <property type="nucleotide sequence ID" value="NZ_AZFH01000011.1"/>
</dbReference>
<comment type="caution">
    <text evidence="1">The sequence shown here is derived from an EMBL/GenBank/DDBJ whole genome shotgun (WGS) entry which is preliminary data.</text>
</comment>
<dbReference type="PATRIC" id="fig|1423740.3.peg.350"/>
<name>A0A0R1TXG4_9LACO</name>
<evidence type="ECO:0000313" key="2">
    <source>
        <dbReference type="Proteomes" id="UP000051048"/>
    </source>
</evidence>
<protein>
    <submittedName>
        <fullName evidence="1">Uncharacterized protein</fullName>
    </submittedName>
</protein>
<dbReference type="Proteomes" id="UP000051048">
    <property type="component" value="Unassembled WGS sequence"/>
</dbReference>
<proteinExistence type="predicted"/>